<evidence type="ECO:0000313" key="4">
    <source>
        <dbReference type="EMBL" id="SPF54317.1"/>
    </source>
</evidence>
<dbReference type="Proteomes" id="UP000238916">
    <property type="component" value="Unassembled WGS sequence"/>
</dbReference>
<dbReference type="InterPro" id="IPR008928">
    <property type="entry name" value="6-hairpin_glycosidase_sf"/>
</dbReference>
<evidence type="ECO:0000256" key="1">
    <source>
        <dbReference type="ARBA" id="ARBA00009209"/>
    </source>
</evidence>
<keyword evidence="3" id="KW-0326">Glycosidase</keyword>
<sequence length="273" mass="31277">MLFTTIYGDNSQFNRLWSYVEHHLDANGLMNWKIGENGEVIGRGSATDADEDIAYALILGEVRWPGHGYELVANKMLHAILAHESDRDGFLLPGDSWNTSEFLNPSYVSPTYYKRFAEVSGDLTWQHIAQVNESWLLKTLFDRTGLAPDWAERSGHFQTDVFGYDAIRVPIRWLAFYRQSYDPQARRMLEQELRTLNTLKQQGLKAGYTLDGHPTVNYLNTDYLASFAAISFCKPYSRLSLGLLWQLCHSQSKTYYGNAMKVWVMSLASNNLH</sequence>
<accession>A0A2U3LQV1</accession>
<keyword evidence="2" id="KW-0378">Hydrolase</keyword>
<dbReference type="PRINTS" id="PR00735">
    <property type="entry name" value="GLHYDRLASE8"/>
</dbReference>
<name>A0A2U3LQV1_9FIRM</name>
<comment type="similarity">
    <text evidence="1">Belongs to the glycosyl hydrolase 8 (cellulase D) family.</text>
</comment>
<dbReference type="AlphaFoldDB" id="A0A2U3LQV1"/>
<evidence type="ECO:0000256" key="2">
    <source>
        <dbReference type="ARBA" id="ARBA00022801"/>
    </source>
</evidence>
<reference evidence="5" key="1">
    <citation type="submission" date="2018-02" db="EMBL/GenBank/DDBJ databases">
        <authorList>
            <person name="Hausmann B."/>
        </authorList>
    </citation>
    <scope>NUCLEOTIDE SEQUENCE [LARGE SCALE GENOMIC DNA]</scope>
    <source>
        <strain evidence="5">Peat soil MAG SbF1</strain>
    </source>
</reference>
<protein>
    <submittedName>
        <fullName evidence="4">Endoglucanase Y</fullName>
    </submittedName>
</protein>
<organism evidence="4 5">
    <name type="scientific">Candidatus Desulfosporosinus infrequens</name>
    <dbReference type="NCBI Taxonomy" id="2043169"/>
    <lineage>
        <taxon>Bacteria</taxon>
        <taxon>Bacillati</taxon>
        <taxon>Bacillota</taxon>
        <taxon>Clostridia</taxon>
        <taxon>Eubacteriales</taxon>
        <taxon>Desulfitobacteriaceae</taxon>
        <taxon>Desulfosporosinus</taxon>
    </lineage>
</organism>
<dbReference type="InterPro" id="IPR012341">
    <property type="entry name" value="6hp_glycosidase-like_sf"/>
</dbReference>
<dbReference type="GO" id="GO:0004553">
    <property type="term" value="F:hydrolase activity, hydrolyzing O-glycosyl compounds"/>
    <property type="evidence" value="ECO:0007669"/>
    <property type="project" value="InterPro"/>
</dbReference>
<dbReference type="GO" id="GO:0005975">
    <property type="term" value="P:carbohydrate metabolic process"/>
    <property type="evidence" value="ECO:0007669"/>
    <property type="project" value="InterPro"/>
</dbReference>
<dbReference type="Gene3D" id="1.50.10.10">
    <property type="match status" value="1"/>
</dbReference>
<dbReference type="EMBL" id="OMOF01000718">
    <property type="protein sequence ID" value="SPF54317.1"/>
    <property type="molecule type" value="Genomic_DNA"/>
</dbReference>
<evidence type="ECO:0000313" key="5">
    <source>
        <dbReference type="Proteomes" id="UP000238916"/>
    </source>
</evidence>
<proteinExistence type="inferred from homology"/>
<evidence type="ECO:0000256" key="3">
    <source>
        <dbReference type="ARBA" id="ARBA00023295"/>
    </source>
</evidence>
<gene>
    <name evidence="4" type="ORF">SBF1_7450002</name>
</gene>
<dbReference type="SUPFAM" id="SSF48208">
    <property type="entry name" value="Six-hairpin glycosidases"/>
    <property type="match status" value="1"/>
</dbReference>
<dbReference type="Pfam" id="PF01270">
    <property type="entry name" value="Glyco_hydro_8"/>
    <property type="match status" value="1"/>
</dbReference>
<dbReference type="InterPro" id="IPR002037">
    <property type="entry name" value="Glyco_hydro_8"/>
</dbReference>